<evidence type="ECO:0000256" key="2">
    <source>
        <dbReference type="SAM" id="SignalP"/>
    </source>
</evidence>
<keyword evidence="1" id="KW-0472">Membrane</keyword>
<accession>A0A1G2CDS5</accession>
<evidence type="ECO:0000313" key="4">
    <source>
        <dbReference type="Proteomes" id="UP000178880"/>
    </source>
</evidence>
<evidence type="ECO:0008006" key="5">
    <source>
        <dbReference type="Google" id="ProtNLM"/>
    </source>
</evidence>
<comment type="caution">
    <text evidence="3">The sequence shown here is derived from an EMBL/GenBank/DDBJ whole genome shotgun (WGS) entry which is preliminary data.</text>
</comment>
<feature type="signal peptide" evidence="2">
    <location>
        <begin position="1"/>
        <end position="29"/>
    </location>
</feature>
<dbReference type="EMBL" id="MHLA01000015">
    <property type="protein sequence ID" value="OGY99524.1"/>
    <property type="molecule type" value="Genomic_DNA"/>
</dbReference>
<dbReference type="STRING" id="1798650.A2945_01550"/>
<name>A0A1G2CDS5_9BACT</name>
<evidence type="ECO:0000313" key="3">
    <source>
        <dbReference type="EMBL" id="OGY99524.1"/>
    </source>
</evidence>
<keyword evidence="2" id="KW-0732">Signal</keyword>
<evidence type="ECO:0000256" key="1">
    <source>
        <dbReference type="SAM" id="Phobius"/>
    </source>
</evidence>
<gene>
    <name evidence="3" type="ORF">A2945_01550</name>
</gene>
<dbReference type="AlphaFoldDB" id="A0A1G2CDS5"/>
<keyword evidence="1" id="KW-0812">Transmembrane</keyword>
<keyword evidence="1" id="KW-1133">Transmembrane helix</keyword>
<dbReference type="Proteomes" id="UP000178880">
    <property type="component" value="Unassembled WGS sequence"/>
</dbReference>
<organism evidence="3 4">
    <name type="scientific">Candidatus Liptonbacteria bacterium RIFCSPLOWO2_01_FULL_52_25</name>
    <dbReference type="NCBI Taxonomy" id="1798650"/>
    <lineage>
        <taxon>Bacteria</taxon>
        <taxon>Candidatus Liptoniibacteriota</taxon>
    </lineage>
</organism>
<proteinExistence type="predicted"/>
<sequence length="316" mass="34522">MTNNKIFGRWAVLGAAGVALFCFGADAQAAVLYFTPESASFQPGETAVLDLRIDPEGECINAAEINIGFPKDLLEAIDVSRGQSILTLWVEPPAIKQEFGLISFTGGVPGGYCGRVPGDSALTNILAQLVFRFPGSLKDLPAEAKVSILESSKVLLNDGLGTEARLTRNDSNLHISYTGKPQENAWTKIIVNDKTAPEPFVIQVQRDATAFGGKHFAVFSAVDKQSGIDRYEISETKSAKTPMKDVKWNAAKSPYVLLDQTLMNMIRVKAIDKAGNERIAEFAPTKSGWRPWWLFWVLGLVSVFVAIVFKVIPLSW</sequence>
<protein>
    <recommendedName>
        <fullName evidence="5">Cohesin domain-containing protein</fullName>
    </recommendedName>
</protein>
<feature type="chain" id="PRO_5009582275" description="Cohesin domain-containing protein" evidence="2">
    <location>
        <begin position="30"/>
        <end position="316"/>
    </location>
</feature>
<feature type="transmembrane region" description="Helical" evidence="1">
    <location>
        <begin position="292"/>
        <end position="312"/>
    </location>
</feature>
<reference evidence="3 4" key="1">
    <citation type="journal article" date="2016" name="Nat. Commun.">
        <title>Thousands of microbial genomes shed light on interconnected biogeochemical processes in an aquifer system.</title>
        <authorList>
            <person name="Anantharaman K."/>
            <person name="Brown C.T."/>
            <person name="Hug L.A."/>
            <person name="Sharon I."/>
            <person name="Castelle C.J."/>
            <person name="Probst A.J."/>
            <person name="Thomas B.C."/>
            <person name="Singh A."/>
            <person name="Wilkins M.J."/>
            <person name="Karaoz U."/>
            <person name="Brodie E.L."/>
            <person name="Williams K.H."/>
            <person name="Hubbard S.S."/>
            <person name="Banfield J.F."/>
        </authorList>
    </citation>
    <scope>NUCLEOTIDE SEQUENCE [LARGE SCALE GENOMIC DNA]</scope>
</reference>